<dbReference type="PANTHER" id="PTHR46429:SF1">
    <property type="entry name" value="23S RRNA (GUANOSINE-2'-O-)-METHYLTRANSFERASE RLMB"/>
    <property type="match status" value="1"/>
</dbReference>
<comment type="catalytic activity">
    <reaction evidence="6">
        <text>guanosine(2251) in 23S rRNA + S-adenosyl-L-methionine = 2'-O-methylguanosine(2251) in 23S rRNA + S-adenosyl-L-homocysteine + H(+)</text>
        <dbReference type="Rhea" id="RHEA:24140"/>
        <dbReference type="Rhea" id="RHEA-COMP:10239"/>
        <dbReference type="Rhea" id="RHEA-COMP:10241"/>
        <dbReference type="ChEBI" id="CHEBI:15378"/>
        <dbReference type="ChEBI" id="CHEBI:57856"/>
        <dbReference type="ChEBI" id="CHEBI:59789"/>
        <dbReference type="ChEBI" id="CHEBI:74269"/>
        <dbReference type="ChEBI" id="CHEBI:74445"/>
        <dbReference type="EC" id="2.1.1.185"/>
    </reaction>
</comment>
<keyword evidence="3 6" id="KW-0489">Methyltransferase</keyword>
<accession>A0ABV6B9M7</accession>
<dbReference type="InterPro" id="IPR013123">
    <property type="entry name" value="SpoU_subst-bd"/>
</dbReference>
<keyword evidence="4 6" id="KW-0808">Transferase</keyword>
<organism evidence="8 9">
    <name type="scientific">Rheinheimera tilapiae</name>
    <dbReference type="NCBI Taxonomy" id="875043"/>
    <lineage>
        <taxon>Bacteria</taxon>
        <taxon>Pseudomonadati</taxon>
        <taxon>Pseudomonadota</taxon>
        <taxon>Gammaproteobacteria</taxon>
        <taxon>Chromatiales</taxon>
        <taxon>Chromatiaceae</taxon>
        <taxon>Rheinheimera</taxon>
    </lineage>
</organism>
<evidence type="ECO:0000313" key="8">
    <source>
        <dbReference type="EMBL" id="MFC0047565.1"/>
    </source>
</evidence>
<dbReference type="EC" id="2.1.1.185" evidence="6"/>
<evidence type="ECO:0000256" key="4">
    <source>
        <dbReference type="ARBA" id="ARBA00022679"/>
    </source>
</evidence>
<keyword evidence="9" id="KW-1185">Reference proteome</keyword>
<dbReference type="NCBIfam" id="TIGR00186">
    <property type="entry name" value="rRNA_methyl_3"/>
    <property type="match status" value="1"/>
</dbReference>
<dbReference type="SMART" id="SM00967">
    <property type="entry name" value="SpoU_sub_bind"/>
    <property type="match status" value="1"/>
</dbReference>
<dbReference type="InterPro" id="IPR029026">
    <property type="entry name" value="tRNA_m1G_MTases_N"/>
</dbReference>
<dbReference type="InterPro" id="IPR024915">
    <property type="entry name" value="23S_rRNA_MeTrfase_RlmB"/>
</dbReference>
<dbReference type="Proteomes" id="UP001589813">
    <property type="component" value="Unassembled WGS sequence"/>
</dbReference>
<comment type="function">
    <text evidence="6">Specifically methylates the ribose of guanosine 2251 in 23S rRNA.</text>
</comment>
<dbReference type="InterPro" id="IPR029028">
    <property type="entry name" value="Alpha/beta_knot_MTases"/>
</dbReference>
<evidence type="ECO:0000259" key="7">
    <source>
        <dbReference type="SMART" id="SM00967"/>
    </source>
</evidence>
<dbReference type="HAMAP" id="MF_01887">
    <property type="entry name" value="23SrRNA_methyltr_B"/>
    <property type="match status" value="1"/>
</dbReference>
<dbReference type="PANTHER" id="PTHR46429">
    <property type="entry name" value="23S RRNA (GUANOSINE-2'-O-)-METHYLTRANSFERASE RLMB"/>
    <property type="match status" value="1"/>
</dbReference>
<dbReference type="GO" id="GO:0008168">
    <property type="term" value="F:methyltransferase activity"/>
    <property type="evidence" value="ECO:0007669"/>
    <property type="project" value="UniProtKB-KW"/>
</dbReference>
<dbReference type="SUPFAM" id="SSF55315">
    <property type="entry name" value="L30e-like"/>
    <property type="match status" value="1"/>
</dbReference>
<dbReference type="GO" id="GO:0032259">
    <property type="term" value="P:methylation"/>
    <property type="evidence" value="ECO:0007669"/>
    <property type="project" value="UniProtKB-KW"/>
</dbReference>
<dbReference type="EMBL" id="JBHLXP010000001">
    <property type="protein sequence ID" value="MFC0047565.1"/>
    <property type="molecule type" value="Genomic_DNA"/>
</dbReference>
<dbReference type="NCBIfam" id="NF008386">
    <property type="entry name" value="PRK11181.1"/>
    <property type="match status" value="1"/>
</dbReference>
<evidence type="ECO:0000256" key="3">
    <source>
        <dbReference type="ARBA" id="ARBA00022603"/>
    </source>
</evidence>
<dbReference type="InterPro" id="IPR029064">
    <property type="entry name" value="Ribosomal_eL30-like_sf"/>
</dbReference>
<protein>
    <recommendedName>
        <fullName evidence="6">23S rRNA (guanosine-2'-O-)-methyltransferase RlmB</fullName>
        <ecNumber evidence="6">2.1.1.185</ecNumber>
    </recommendedName>
    <alternativeName>
        <fullName evidence="6">23S rRNA (guanosine2251 2'-O)-methyltransferase</fullName>
    </alternativeName>
    <alternativeName>
        <fullName evidence="6">23S rRNA Gm2251 2'-O-methyltransferase</fullName>
    </alternativeName>
</protein>
<reference evidence="8 9" key="1">
    <citation type="submission" date="2024-09" db="EMBL/GenBank/DDBJ databases">
        <authorList>
            <person name="Sun Q."/>
            <person name="Mori K."/>
        </authorList>
    </citation>
    <scope>NUCLEOTIDE SEQUENCE [LARGE SCALE GENOMIC DNA]</scope>
    <source>
        <strain evidence="8 9">KCTC 23315</strain>
    </source>
</reference>
<evidence type="ECO:0000256" key="1">
    <source>
        <dbReference type="ARBA" id="ARBA00022490"/>
    </source>
</evidence>
<keyword evidence="5 6" id="KW-0949">S-adenosyl-L-methionine</keyword>
<keyword evidence="2 6" id="KW-0698">rRNA processing</keyword>
<evidence type="ECO:0000256" key="5">
    <source>
        <dbReference type="ARBA" id="ARBA00022691"/>
    </source>
</evidence>
<dbReference type="Pfam" id="PF00588">
    <property type="entry name" value="SpoU_methylase"/>
    <property type="match status" value="1"/>
</dbReference>
<evidence type="ECO:0000256" key="6">
    <source>
        <dbReference type="HAMAP-Rule" id="MF_01887"/>
    </source>
</evidence>
<dbReference type="SUPFAM" id="SSF75217">
    <property type="entry name" value="alpha/beta knot"/>
    <property type="match status" value="1"/>
</dbReference>
<sequence length="246" mass="26415">MSTDFIFGLHSVSAFMERHPEDVLELFVLKDREDQRMTPLIQQARKSGISVQFCQRKTLDEKVDGAQHQGVVAKARLSDAGDEHDLKRILDTQAQPFLLILDGITDPHNLGAILRSADAAGVHAVIAPKDRAAKLTAVVRKVACGAAEAVPFIAVTNLARTIRELKDAGVWVLGAAGETETTIYQASLSGPLALAMGAEGDGLRRLTKELCDGLVKIPMFGAVSSLNVSVATGICLYEAVRQRTTS</sequence>
<comment type="caution">
    <text evidence="8">The sequence shown here is derived from an EMBL/GenBank/DDBJ whole genome shotgun (WGS) entry which is preliminary data.</text>
</comment>
<dbReference type="Pfam" id="PF08032">
    <property type="entry name" value="SpoU_sub_bind"/>
    <property type="match status" value="1"/>
</dbReference>
<keyword evidence="1 6" id="KW-0963">Cytoplasm</keyword>
<feature type="domain" description="RNA 2-O ribose methyltransferase substrate binding" evidence="7">
    <location>
        <begin position="5"/>
        <end position="81"/>
    </location>
</feature>
<comment type="subcellular location">
    <subcellularLocation>
        <location evidence="6">Cytoplasm</location>
    </subcellularLocation>
</comment>
<evidence type="ECO:0000256" key="2">
    <source>
        <dbReference type="ARBA" id="ARBA00022552"/>
    </source>
</evidence>
<dbReference type="Gene3D" id="3.30.1330.30">
    <property type="match status" value="1"/>
</dbReference>
<dbReference type="InterPro" id="IPR004441">
    <property type="entry name" value="rRNA_MeTrfase_TrmH"/>
</dbReference>
<feature type="binding site" evidence="6">
    <location>
        <position position="197"/>
    </location>
    <ligand>
        <name>S-adenosyl-L-methionine</name>
        <dbReference type="ChEBI" id="CHEBI:59789"/>
    </ligand>
</feature>
<dbReference type="RefSeq" id="WP_377240967.1">
    <property type="nucleotide sequence ID" value="NZ_JBHLXP010000001.1"/>
</dbReference>
<comment type="similarity">
    <text evidence="6">Belongs to the class IV-like SAM-binding methyltransferase superfamily. RNA methyltransferase TrmH family. RlmB subfamily.</text>
</comment>
<feature type="binding site" evidence="6">
    <location>
        <position position="217"/>
    </location>
    <ligand>
        <name>S-adenosyl-L-methionine</name>
        <dbReference type="ChEBI" id="CHEBI:59789"/>
    </ligand>
</feature>
<gene>
    <name evidence="6 8" type="primary">rlmB</name>
    <name evidence="8" type="ORF">ACFFJP_04570</name>
</gene>
<dbReference type="CDD" id="cd18103">
    <property type="entry name" value="SpoU-like_RlmB"/>
    <property type="match status" value="1"/>
</dbReference>
<proteinExistence type="inferred from homology"/>
<dbReference type="InterPro" id="IPR001537">
    <property type="entry name" value="SpoU_MeTrfase"/>
</dbReference>
<name>A0ABV6B9M7_9GAMM</name>
<feature type="binding site" evidence="6">
    <location>
        <position position="226"/>
    </location>
    <ligand>
        <name>S-adenosyl-L-methionine</name>
        <dbReference type="ChEBI" id="CHEBI:59789"/>
    </ligand>
</feature>
<dbReference type="Gene3D" id="3.40.1280.10">
    <property type="match status" value="1"/>
</dbReference>
<evidence type="ECO:0000313" key="9">
    <source>
        <dbReference type="Proteomes" id="UP001589813"/>
    </source>
</evidence>